<organism evidence="1 2">
    <name type="scientific">Flavobacterium hercynium</name>
    <dbReference type="NCBI Taxonomy" id="387094"/>
    <lineage>
        <taxon>Bacteria</taxon>
        <taxon>Pseudomonadati</taxon>
        <taxon>Bacteroidota</taxon>
        <taxon>Flavobacteriia</taxon>
        <taxon>Flavobacteriales</taxon>
        <taxon>Flavobacteriaceae</taxon>
        <taxon>Flavobacterium</taxon>
    </lineage>
</organism>
<dbReference type="InterPro" id="IPR036390">
    <property type="entry name" value="WH_DNA-bd_sf"/>
</dbReference>
<dbReference type="EMBL" id="MUGW01000009">
    <property type="protein sequence ID" value="OXA94354.1"/>
    <property type="molecule type" value="Genomic_DNA"/>
</dbReference>
<dbReference type="GO" id="GO:0006355">
    <property type="term" value="P:regulation of DNA-templated transcription"/>
    <property type="evidence" value="ECO:0007669"/>
    <property type="project" value="UniProtKB-ARBA"/>
</dbReference>
<proteinExistence type="predicted"/>
<dbReference type="InterPro" id="IPR036388">
    <property type="entry name" value="WH-like_DNA-bd_sf"/>
</dbReference>
<keyword evidence="2" id="KW-1185">Reference proteome</keyword>
<dbReference type="AlphaFoldDB" id="A0A226HJQ4"/>
<dbReference type="OrthoDB" id="5196525at2"/>
<dbReference type="CDD" id="cd00090">
    <property type="entry name" value="HTH_ARSR"/>
    <property type="match status" value="1"/>
</dbReference>
<dbReference type="Gene3D" id="1.10.10.10">
    <property type="entry name" value="Winged helix-like DNA-binding domain superfamily/Winged helix DNA-binding domain"/>
    <property type="match status" value="1"/>
</dbReference>
<protein>
    <submittedName>
        <fullName evidence="1">Uncharacterized protein</fullName>
    </submittedName>
</protein>
<comment type="caution">
    <text evidence="1">The sequence shown here is derived from an EMBL/GenBank/DDBJ whole genome shotgun (WGS) entry which is preliminary data.</text>
</comment>
<dbReference type="RefSeq" id="WP_089048696.1">
    <property type="nucleotide sequence ID" value="NZ_FXTV01000012.1"/>
</dbReference>
<dbReference type="SUPFAM" id="SSF46785">
    <property type="entry name" value="Winged helix' DNA-binding domain"/>
    <property type="match status" value="1"/>
</dbReference>
<reference evidence="1 2" key="1">
    <citation type="submission" date="2016-11" db="EMBL/GenBank/DDBJ databases">
        <title>Whole genomes of Flavobacteriaceae.</title>
        <authorList>
            <person name="Stine C."/>
            <person name="Li C."/>
            <person name="Tadesse D."/>
        </authorList>
    </citation>
    <scope>NUCLEOTIDE SEQUENCE [LARGE SCALE GENOMIC DNA]</scope>
    <source>
        <strain evidence="1 2">DSM 18292</strain>
    </source>
</reference>
<gene>
    <name evidence="1" type="ORF">B0A66_04675</name>
</gene>
<evidence type="ECO:0000313" key="1">
    <source>
        <dbReference type="EMBL" id="OXA94354.1"/>
    </source>
</evidence>
<sequence>MNIEKIMINFLYIDVKTIFEQSKNFSYDSTPYRNLITSSDLERYLIYKTFLKQIIEQIKSEVKTNTLKFFLANISKIFGTGKKTYEIELENIFNEIEKNEFIDVQILKEKNVNQSSNQNVEQKNGNESSSDFSVGPNGVSINLSDKNNNSFFEGNNNTLEEKYSEILLKCFNPTIILTSIKGLLSKIGIKYIVICLDDFSEIEERAMKVFVDTIISPLNNWSDEYFKFKIAAYPGRIYLGDIDPQKIEQIRLDYYDLYQSRRVTDIQAEAQRSVKKLLTTRIQYFCKQPPEYFFDITTKVTLDDYCKMLFDITSSVPRNVGWILWYAYQNSISKDQKITLKDLELASEKYFSDSINPYFSKNIFMREPFNIKLEKYHLKELLQNIINSSKTNKREIPNLDSKIFQLDKEKPPTSHFYIDSNFEEILSSLELNFFITKYNEQKDQDSQKVMSFYSLNYGLCMKEDIFYGRGSDRKYVIQRRFNYTDIIKKYISSAKQIKCQNIECNKIYSYETLQSLQLFNMLCPTCRVGNCEIEHVSVDIPNVSEAIQIPEFDINLLNSLNIESPQYPSALAQELDCTYQKVSKRSIKLKELGLVSSEKRRLDTKIGERTYYTLTEKATTTYFSE</sequence>
<accession>A0A226HJQ4</accession>
<dbReference type="Proteomes" id="UP000198345">
    <property type="component" value="Unassembled WGS sequence"/>
</dbReference>
<name>A0A226HJQ4_9FLAO</name>
<evidence type="ECO:0000313" key="2">
    <source>
        <dbReference type="Proteomes" id="UP000198345"/>
    </source>
</evidence>
<dbReference type="InterPro" id="IPR011991">
    <property type="entry name" value="ArsR-like_HTH"/>
</dbReference>